<protein>
    <recommendedName>
        <fullName evidence="1">Alcohol dehydrogenase-like C-terminal domain-containing protein</fullName>
    </recommendedName>
</protein>
<dbReference type="PANTHER" id="PTHR45033:SF1">
    <property type="entry name" value="OXIDOREDUCTASE (EUROFUNG)"/>
    <property type="match status" value="1"/>
</dbReference>
<evidence type="ECO:0000259" key="1">
    <source>
        <dbReference type="Pfam" id="PF00107"/>
    </source>
</evidence>
<dbReference type="Gene3D" id="3.90.180.10">
    <property type="entry name" value="Medium-chain alcohol dehydrogenases, catalytic domain"/>
    <property type="match status" value="1"/>
</dbReference>
<dbReference type="InterPro" id="IPR052711">
    <property type="entry name" value="Zinc_ADH-like"/>
</dbReference>
<dbReference type="InterPro" id="IPR013149">
    <property type="entry name" value="ADH-like_C"/>
</dbReference>
<dbReference type="Proteomes" id="UP001172159">
    <property type="component" value="Unassembled WGS sequence"/>
</dbReference>
<evidence type="ECO:0000313" key="3">
    <source>
        <dbReference type="Proteomes" id="UP001172159"/>
    </source>
</evidence>
<organism evidence="2 3">
    <name type="scientific">Apiosordaria backusii</name>
    <dbReference type="NCBI Taxonomy" id="314023"/>
    <lineage>
        <taxon>Eukaryota</taxon>
        <taxon>Fungi</taxon>
        <taxon>Dikarya</taxon>
        <taxon>Ascomycota</taxon>
        <taxon>Pezizomycotina</taxon>
        <taxon>Sordariomycetes</taxon>
        <taxon>Sordariomycetidae</taxon>
        <taxon>Sordariales</taxon>
        <taxon>Lasiosphaeriaceae</taxon>
        <taxon>Apiosordaria</taxon>
    </lineage>
</organism>
<dbReference type="Gene3D" id="3.40.50.720">
    <property type="entry name" value="NAD(P)-binding Rossmann-like Domain"/>
    <property type="match status" value="1"/>
</dbReference>
<dbReference type="AlphaFoldDB" id="A0AA40BM23"/>
<feature type="non-terminal residue" evidence="2">
    <location>
        <position position="144"/>
    </location>
</feature>
<reference evidence="2" key="1">
    <citation type="submission" date="2023-06" db="EMBL/GenBank/DDBJ databases">
        <title>Genome-scale phylogeny and comparative genomics of the fungal order Sordariales.</title>
        <authorList>
            <consortium name="Lawrence Berkeley National Laboratory"/>
            <person name="Hensen N."/>
            <person name="Bonometti L."/>
            <person name="Westerberg I."/>
            <person name="Brannstrom I.O."/>
            <person name="Guillou S."/>
            <person name="Cros-Aarteil S."/>
            <person name="Calhoun S."/>
            <person name="Haridas S."/>
            <person name="Kuo A."/>
            <person name="Mondo S."/>
            <person name="Pangilinan J."/>
            <person name="Riley R."/>
            <person name="Labutti K."/>
            <person name="Andreopoulos B."/>
            <person name="Lipzen A."/>
            <person name="Chen C."/>
            <person name="Yanf M."/>
            <person name="Daum C."/>
            <person name="Ng V."/>
            <person name="Clum A."/>
            <person name="Steindorff A."/>
            <person name="Ohm R."/>
            <person name="Martin F."/>
            <person name="Silar P."/>
            <person name="Natvig D."/>
            <person name="Lalanne C."/>
            <person name="Gautier V."/>
            <person name="Ament-Velasquez S.L."/>
            <person name="Kruys A."/>
            <person name="Hutchinson M.I."/>
            <person name="Powell A.J."/>
            <person name="Barry K."/>
            <person name="Miller A.N."/>
            <person name="Grigoriev I.V."/>
            <person name="Debuchy R."/>
            <person name="Gladieux P."/>
            <person name="Thoren M.H."/>
            <person name="Johannesson H."/>
        </authorList>
    </citation>
    <scope>NUCLEOTIDE SEQUENCE</scope>
    <source>
        <strain evidence="2">CBS 540.89</strain>
    </source>
</reference>
<dbReference type="Pfam" id="PF00107">
    <property type="entry name" value="ADH_zinc_N"/>
    <property type="match status" value="1"/>
</dbReference>
<feature type="domain" description="Alcohol dehydrogenase-like C-terminal" evidence="1">
    <location>
        <begin position="2"/>
        <end position="123"/>
    </location>
</feature>
<dbReference type="SUPFAM" id="SSF51735">
    <property type="entry name" value="NAD(P)-binding Rossmann-fold domains"/>
    <property type="match status" value="1"/>
</dbReference>
<dbReference type="PANTHER" id="PTHR45033">
    <property type="match status" value="1"/>
</dbReference>
<comment type="caution">
    <text evidence="2">The sequence shown here is derived from an EMBL/GenBank/DDBJ whole genome shotgun (WGS) entry which is preliminary data.</text>
</comment>
<dbReference type="InterPro" id="IPR036291">
    <property type="entry name" value="NAD(P)-bd_dom_sf"/>
</dbReference>
<sequence>AGGLKPIITLSSDDKLDALRRKLGAPDLLGYNYRANPDQVAEVHRLTGGKGVDIVVNNNGPAGIPADLDSLVPYYGTIFIVGFLAGTSVNWDVGKLLTLIAKTARLQGVTVGSKADFEALNKFQSVYRQPKCCQTKRQKKAVTC</sequence>
<evidence type="ECO:0000313" key="2">
    <source>
        <dbReference type="EMBL" id="KAK0736734.1"/>
    </source>
</evidence>
<dbReference type="EMBL" id="JAUKTV010000006">
    <property type="protein sequence ID" value="KAK0736734.1"/>
    <property type="molecule type" value="Genomic_DNA"/>
</dbReference>
<name>A0AA40BM23_9PEZI</name>
<keyword evidence="3" id="KW-1185">Reference proteome</keyword>
<accession>A0AA40BM23</accession>
<proteinExistence type="predicted"/>
<gene>
    <name evidence="2" type="ORF">B0T21DRAFT_289109</name>
</gene>